<evidence type="ECO:0000256" key="15">
    <source>
        <dbReference type="ARBA" id="ARBA00023136"/>
    </source>
</evidence>
<keyword evidence="9" id="KW-1000">Mitochondrion outer membrane</keyword>
<dbReference type="SMART" id="SM00174">
    <property type="entry name" value="RHO"/>
    <property type="match status" value="1"/>
</dbReference>
<evidence type="ECO:0000259" key="18">
    <source>
        <dbReference type="PROSITE" id="PS51423"/>
    </source>
</evidence>
<dbReference type="Pfam" id="PF08356">
    <property type="entry name" value="EF_assoc_2"/>
    <property type="match status" value="1"/>
</dbReference>
<dbReference type="PANTHER" id="PTHR28089">
    <property type="entry name" value="PROTEIN ZDS1-RELATED"/>
    <property type="match status" value="1"/>
</dbReference>
<feature type="compositionally biased region" description="Polar residues" evidence="17">
    <location>
        <begin position="1026"/>
        <end position="1037"/>
    </location>
</feature>
<keyword evidence="6" id="KW-0479">Metal-binding</keyword>
<evidence type="ECO:0000256" key="5">
    <source>
        <dbReference type="ARBA" id="ARBA00022692"/>
    </source>
</evidence>
<comment type="subcellular location">
    <subcellularLocation>
        <location evidence="2">Mitochondrion outer membrane</location>
        <topology evidence="2">Single-pass type IV membrane protein</topology>
    </subcellularLocation>
</comment>
<keyword evidence="13" id="KW-0496">Mitochondrion</keyword>
<evidence type="ECO:0000256" key="10">
    <source>
        <dbReference type="ARBA" id="ARBA00022801"/>
    </source>
</evidence>
<evidence type="ECO:0000256" key="12">
    <source>
        <dbReference type="ARBA" id="ARBA00022989"/>
    </source>
</evidence>
<evidence type="ECO:0000256" key="4">
    <source>
        <dbReference type="ARBA" id="ARBA00019119"/>
    </source>
</evidence>
<evidence type="ECO:0000256" key="16">
    <source>
        <dbReference type="ARBA" id="ARBA00032646"/>
    </source>
</evidence>
<dbReference type="FunFam" id="1.10.238.10:FF:000127">
    <property type="entry name" value="Mitochondrial Rho GTPase"/>
    <property type="match status" value="1"/>
</dbReference>
<dbReference type="OrthoDB" id="10020961at2759"/>
<evidence type="ECO:0000256" key="3">
    <source>
        <dbReference type="ARBA" id="ARBA00007981"/>
    </source>
</evidence>
<feature type="region of interest" description="Disordered" evidence="17">
    <location>
        <begin position="1505"/>
        <end position="1636"/>
    </location>
</feature>
<dbReference type="InterPro" id="IPR027417">
    <property type="entry name" value="P-loop_NTPase"/>
</dbReference>
<dbReference type="InterPro" id="IPR040206">
    <property type="entry name" value="Zds1/2"/>
</dbReference>
<feature type="region of interest" description="Disordered" evidence="17">
    <location>
        <begin position="618"/>
        <end position="645"/>
    </location>
</feature>
<accession>A0A8J2HWF9</accession>
<feature type="compositionally biased region" description="Basic and acidic residues" evidence="17">
    <location>
        <begin position="919"/>
        <end position="928"/>
    </location>
</feature>
<feature type="compositionally biased region" description="Basic and acidic residues" evidence="17">
    <location>
        <begin position="1627"/>
        <end position="1636"/>
    </location>
</feature>
<keyword evidence="5" id="KW-0812">Transmembrane</keyword>
<evidence type="ECO:0000256" key="13">
    <source>
        <dbReference type="ARBA" id="ARBA00023128"/>
    </source>
</evidence>
<dbReference type="CDD" id="cd01892">
    <property type="entry name" value="Miro2"/>
    <property type="match status" value="1"/>
</dbReference>
<dbReference type="RefSeq" id="XP_043164570.1">
    <property type="nucleotide sequence ID" value="XM_043308635.1"/>
</dbReference>
<dbReference type="InterPro" id="IPR020860">
    <property type="entry name" value="MIRO_dom"/>
</dbReference>
<feature type="compositionally biased region" description="Low complexity" evidence="17">
    <location>
        <begin position="1541"/>
        <end position="1567"/>
    </location>
</feature>
<dbReference type="SUPFAM" id="SSF52540">
    <property type="entry name" value="P-loop containing nucleoside triphosphate hydrolases"/>
    <property type="match status" value="2"/>
</dbReference>
<feature type="compositionally biased region" description="Basic and acidic residues" evidence="17">
    <location>
        <begin position="1329"/>
        <end position="1365"/>
    </location>
</feature>
<dbReference type="InterPro" id="IPR013941">
    <property type="entry name" value="ZDS1_C"/>
</dbReference>
<dbReference type="GeneID" id="67010557"/>
<evidence type="ECO:0000256" key="7">
    <source>
        <dbReference type="ARBA" id="ARBA00022737"/>
    </source>
</evidence>
<proteinExistence type="inferred from homology"/>
<feature type="domain" description="Miro" evidence="18">
    <location>
        <begin position="419"/>
        <end position="583"/>
    </location>
</feature>
<dbReference type="Pfam" id="PF08355">
    <property type="entry name" value="EF_assoc_1"/>
    <property type="match status" value="1"/>
</dbReference>
<evidence type="ECO:0000256" key="11">
    <source>
        <dbReference type="ARBA" id="ARBA00022837"/>
    </source>
</evidence>
<dbReference type="InterPro" id="IPR013567">
    <property type="entry name" value="EF_hand_assoc_2"/>
</dbReference>
<keyword evidence="12" id="KW-1133">Transmembrane helix</keyword>
<feature type="compositionally biased region" description="Low complexity" evidence="17">
    <location>
        <begin position="1178"/>
        <end position="1199"/>
    </location>
</feature>
<feature type="region of interest" description="Disordered" evidence="17">
    <location>
        <begin position="874"/>
        <end position="940"/>
    </location>
</feature>
<feature type="compositionally biased region" description="Polar residues" evidence="17">
    <location>
        <begin position="744"/>
        <end position="755"/>
    </location>
</feature>
<feature type="compositionally biased region" description="Low complexity" evidence="17">
    <location>
        <begin position="1505"/>
        <end position="1528"/>
    </location>
</feature>
<evidence type="ECO:0000256" key="8">
    <source>
        <dbReference type="ARBA" id="ARBA00022741"/>
    </source>
</evidence>
<feature type="region of interest" description="Disordered" evidence="17">
    <location>
        <begin position="679"/>
        <end position="704"/>
    </location>
</feature>
<dbReference type="FunFam" id="3.40.50.300:FF:000572">
    <property type="entry name" value="Mitochondrial Rho GTPase"/>
    <property type="match status" value="1"/>
</dbReference>
<dbReference type="InterPro" id="IPR001806">
    <property type="entry name" value="Small_GTPase"/>
</dbReference>
<keyword evidence="14" id="KW-0342">GTP-binding</keyword>
<evidence type="ECO:0000256" key="1">
    <source>
        <dbReference type="ARBA" id="ARBA00003481"/>
    </source>
</evidence>
<dbReference type="SMART" id="SM00173">
    <property type="entry name" value="RAS"/>
    <property type="match status" value="1"/>
</dbReference>
<feature type="region of interest" description="Disordered" evidence="17">
    <location>
        <begin position="964"/>
        <end position="1402"/>
    </location>
</feature>
<comment type="caution">
    <text evidence="19">The sequence shown here is derived from an EMBL/GenBank/DDBJ whole genome shotgun (WGS) entry which is preliminary data.</text>
</comment>
<keyword evidence="20" id="KW-1185">Reference proteome</keyword>
<dbReference type="EMBL" id="CAJRGZ010000015">
    <property type="protein sequence ID" value="CAG5141918.1"/>
    <property type="molecule type" value="Genomic_DNA"/>
</dbReference>
<feature type="compositionally biased region" description="Polar residues" evidence="17">
    <location>
        <begin position="931"/>
        <end position="940"/>
    </location>
</feature>
<dbReference type="PRINTS" id="PR00449">
    <property type="entry name" value="RASTRNSFRMNG"/>
</dbReference>
<dbReference type="GO" id="GO:0003924">
    <property type="term" value="F:GTPase activity"/>
    <property type="evidence" value="ECO:0007669"/>
    <property type="project" value="InterPro"/>
</dbReference>
<dbReference type="SUPFAM" id="SSF47473">
    <property type="entry name" value="EF-hand"/>
    <property type="match status" value="1"/>
</dbReference>
<dbReference type="PANTHER" id="PTHR28089:SF1">
    <property type="entry name" value="PROTEIN ZDS1-RELATED"/>
    <property type="match status" value="1"/>
</dbReference>
<feature type="compositionally biased region" description="Polar residues" evidence="17">
    <location>
        <begin position="1092"/>
        <end position="1120"/>
    </location>
</feature>
<keyword evidence="15" id="KW-0472">Membrane</keyword>
<dbReference type="Pfam" id="PF00071">
    <property type="entry name" value="Ras"/>
    <property type="match status" value="2"/>
</dbReference>
<feature type="compositionally biased region" description="Polar residues" evidence="17">
    <location>
        <begin position="775"/>
        <end position="789"/>
    </location>
</feature>
<evidence type="ECO:0000256" key="6">
    <source>
        <dbReference type="ARBA" id="ARBA00022723"/>
    </source>
</evidence>
<reference evidence="19" key="1">
    <citation type="submission" date="2021-05" db="EMBL/GenBank/DDBJ databases">
        <authorList>
            <person name="Stam R."/>
        </authorList>
    </citation>
    <scope>NUCLEOTIDE SEQUENCE</scope>
    <source>
        <strain evidence="19">CS162</strain>
    </source>
</reference>
<feature type="compositionally biased region" description="Basic and acidic residues" evidence="17">
    <location>
        <begin position="1278"/>
        <end position="1299"/>
    </location>
</feature>
<feature type="compositionally biased region" description="Basic and acidic residues" evidence="17">
    <location>
        <begin position="1248"/>
        <end position="1268"/>
    </location>
</feature>
<evidence type="ECO:0000313" key="20">
    <source>
        <dbReference type="Proteomes" id="UP000676310"/>
    </source>
</evidence>
<gene>
    <name evidence="19" type="ORF">ALTATR162_LOCUS1040</name>
</gene>
<feature type="region of interest" description="Disordered" evidence="17">
    <location>
        <begin position="818"/>
        <end position="845"/>
    </location>
</feature>
<feature type="compositionally biased region" description="Basic and acidic residues" evidence="17">
    <location>
        <begin position="1306"/>
        <end position="1317"/>
    </location>
</feature>
<evidence type="ECO:0000256" key="14">
    <source>
        <dbReference type="ARBA" id="ARBA00023134"/>
    </source>
</evidence>
<evidence type="ECO:0000256" key="17">
    <source>
        <dbReference type="SAM" id="MobiDB-lite"/>
    </source>
</evidence>
<dbReference type="Proteomes" id="UP000676310">
    <property type="component" value="Unassembled WGS sequence"/>
</dbReference>
<dbReference type="SMART" id="SM00175">
    <property type="entry name" value="RAB"/>
    <property type="match status" value="1"/>
</dbReference>
<name>A0A8J2HWF9_9PLEO</name>
<evidence type="ECO:0000256" key="9">
    <source>
        <dbReference type="ARBA" id="ARBA00022787"/>
    </source>
</evidence>
<keyword evidence="10" id="KW-0378">Hydrolase</keyword>
<protein>
    <recommendedName>
        <fullName evidence="4">Mitochondrial Rho GTPase 1</fullName>
    </recommendedName>
    <alternativeName>
        <fullName evidence="16">GTPase EF-hand protein of mitochondria 1</fullName>
    </alternativeName>
</protein>
<dbReference type="PROSITE" id="PS51419">
    <property type="entry name" value="RAB"/>
    <property type="match status" value="1"/>
</dbReference>
<feature type="compositionally biased region" description="Basic residues" evidence="17">
    <location>
        <begin position="991"/>
        <end position="1002"/>
    </location>
</feature>
<dbReference type="PROSITE" id="PS51423">
    <property type="entry name" value="MIRO"/>
    <property type="match status" value="2"/>
</dbReference>
<comment type="function">
    <text evidence="1">Mitochondrial GTPase involved in mitochondrial trafficking. Probably involved in control of anterograde transport of mitochondria and their subcellular distribution.</text>
</comment>
<feature type="region of interest" description="Disordered" evidence="17">
    <location>
        <begin position="719"/>
        <end position="795"/>
    </location>
</feature>
<keyword evidence="11" id="KW-0106">Calcium</keyword>
<dbReference type="Pfam" id="PF08632">
    <property type="entry name" value="Zds_C"/>
    <property type="match status" value="1"/>
</dbReference>
<dbReference type="FunFam" id="3.40.50.300:FF:000878">
    <property type="entry name" value="Mitochondrial Rho GTPase"/>
    <property type="match status" value="1"/>
</dbReference>
<dbReference type="InterPro" id="IPR011992">
    <property type="entry name" value="EF-hand-dom_pair"/>
</dbReference>
<evidence type="ECO:0000256" key="2">
    <source>
        <dbReference type="ARBA" id="ARBA00004200"/>
    </source>
</evidence>
<dbReference type="InterPro" id="IPR013566">
    <property type="entry name" value="EF_hand_assoc_1"/>
</dbReference>
<organism evidence="19 20">
    <name type="scientific">Alternaria atra</name>
    <dbReference type="NCBI Taxonomy" id="119953"/>
    <lineage>
        <taxon>Eukaryota</taxon>
        <taxon>Fungi</taxon>
        <taxon>Dikarya</taxon>
        <taxon>Ascomycota</taxon>
        <taxon>Pezizomycotina</taxon>
        <taxon>Dothideomycetes</taxon>
        <taxon>Pleosporomycetidae</taxon>
        <taxon>Pleosporales</taxon>
        <taxon>Pleosporineae</taxon>
        <taxon>Pleosporaceae</taxon>
        <taxon>Alternaria</taxon>
        <taxon>Alternaria sect. Ulocladioides</taxon>
    </lineage>
</organism>
<dbReference type="GO" id="GO:0046872">
    <property type="term" value="F:metal ion binding"/>
    <property type="evidence" value="ECO:0007669"/>
    <property type="project" value="UniProtKB-KW"/>
</dbReference>
<dbReference type="GO" id="GO:0030010">
    <property type="term" value="P:establishment of cell polarity"/>
    <property type="evidence" value="ECO:0007669"/>
    <property type="project" value="TreeGrafter"/>
</dbReference>
<feature type="compositionally biased region" description="Polar residues" evidence="17">
    <location>
        <begin position="1053"/>
        <end position="1075"/>
    </location>
</feature>
<dbReference type="GO" id="GO:0005741">
    <property type="term" value="C:mitochondrial outer membrane"/>
    <property type="evidence" value="ECO:0007669"/>
    <property type="project" value="UniProtKB-SubCell"/>
</dbReference>
<feature type="compositionally biased region" description="Gly residues" evidence="17">
    <location>
        <begin position="1588"/>
        <end position="1597"/>
    </location>
</feature>
<dbReference type="Gene3D" id="1.10.238.10">
    <property type="entry name" value="EF-hand"/>
    <property type="match status" value="2"/>
</dbReference>
<keyword evidence="8" id="KW-0547">Nucleotide-binding</keyword>
<dbReference type="GO" id="GO:0005525">
    <property type="term" value="F:GTP binding"/>
    <property type="evidence" value="ECO:0007669"/>
    <property type="project" value="UniProtKB-KW"/>
</dbReference>
<sequence>MATVRICLCGDDGVGKSSIITSLVKDVFVTAKIQPVLPQVTLPPTLGTPDNVTTTIVDTSALPHERHTLRTELRKSNVILLVYSDHYSYERVALFWMPYFRSLGVNVPVVLCANKSDLASNGTTSQVVSEEMLPVMNEFKEIDSCIRTSAKDHHNINEVFFLCQKAVTHPIAPLYDSKENLLKPAAISALQRVFHLCDTDKDGYWNDQEVHDFQIKCFEKPLGDDDLANIKRSMERFAPGLTGEHGMDEKGFLLLNKIFAEKGRHETIWIILRKFHYTDSLSLQDTFLHPKFDVPQFSSAELSPSGYRFFVDLFLKFDMDNDGGLNDRELANLFAPTPGMPTSWVDSAFPSCTVRNEAGYITLQGWLAQWSMTTFEEPKTTLAYLAYLGFESGDRGGTTSALKVTKARKRRKKPGRVERNVFLCYVLGSSGSGKSSLLSAFLQRPFSHTYHPTIKPRSAVNSVELKGGKQCYLILEELGELEPAILENQTKLDACDLLCYTYDSSDPTSFAHIVELRKKYPHLDQLPAVYTALKADQDKTMQRCEQQPDEYTSALRMAPPLHVSTTWNSISELFVHLAESATHPSTAFPKQEEDGRILGGKTEIAQNYHCFVSLLHSPGKGPRRQPDFQGAPKLTKSRTPQATDRARELDRLYQMRNPPRRGHAPQISISDDSHHVTEAIGDMYGGDSDTESNRRSLRPLSFIPSPNGDSIQSFGAFEAFDPFPTAPPARSPLRPQMPYEKPATPTSPNGSTNVPQKRASIGRHPSNGGEISPPLSRSNSNTASHQFPLNNLDYENSPAGLAQELSNLQAIRRMSMGVNNADPDLPSFQSASSPPSPPAMSEEDESKLFWVPARLHPELAPMEFKTFIEDKIDRTRRRSGDSDSLSPDGAMGRQGSSGGLRRKKSMLSRQIDTGTGYKDGAERLERKRSGAQPSGGLSNLQELEHIQEDPVALIRRMSIDHKGISGEGEEGADGMPIVPGSKMRGLGTLKRSTHTTYRRGSLRKGGPALSRRLVSGRQAETDTEDSPGTSPVHSTESIPEVPPLPGLARVQSEPVNSAFEGSSNNFSRPQASRASPSYGGERPGSAEEHPRSASTEPVTQDRTSPQPRQFHSRIASNGRTTAPLPGYTPPPQQVPQIIETPPPQELNRIPQFTLPERHSSRQPPPQSQQQPAGPRHYPQSQQQPPQQQPPQQQRQPQPQSGRPNRHAQAAQNSPIKPAQSFDDLVAQPSAMPGQNNRVDSLSIIPNAPEEKKPDGKTKDKKEGSEGGQRKTSWGWFGGDKEKEKGKKGAKDAEKESEKKVKNKLSKPQEKGHDDTRLDLLQTSIQGGGRGRESVVLDRESIKLEEERKKESARKTSSEGKKEKEPGLLSSIFGGGKKKGEKESSHKKNASRGLSPEPPPRILKPDIDYNWTRFSILEERAIYRMAHIKLANPRRELYSQVLLSNFMYSYLAKVQQMHPQISIGNSKQAKQAQQAQQQQQAAQQKKEQQQQQLQQQAAQQSQQQQQQQQQPEEFAQYQRYQQQQQQQHEQQSEKSNEWPSVQQQQANGGLQHQQQTGQQQQQQQQQHQRGASYNQNPRDSHHSNYSANGSGGSGGGGYSVANTQNYLGQSGKTGGGGAGYSNYSDSDQSQRADDDMW</sequence>
<feature type="domain" description="Miro" evidence="18">
    <location>
        <begin position="1"/>
        <end position="169"/>
    </location>
</feature>
<comment type="similarity">
    <text evidence="3">Belongs to the mitochondrial Rho GTPase family.</text>
</comment>
<evidence type="ECO:0000313" key="19">
    <source>
        <dbReference type="EMBL" id="CAG5141918.1"/>
    </source>
</evidence>
<dbReference type="FunFam" id="1.10.238.10:FF:000185">
    <property type="entry name" value="Mitochondrial Rho GTPase"/>
    <property type="match status" value="1"/>
</dbReference>
<keyword evidence="7" id="KW-0677">Repeat</keyword>
<dbReference type="SMART" id="SM01327">
    <property type="entry name" value="Zds_C"/>
    <property type="match status" value="1"/>
</dbReference>
<dbReference type="Gene3D" id="3.40.50.300">
    <property type="entry name" value="P-loop containing nucleotide triphosphate hydrolases"/>
    <property type="match status" value="2"/>
</dbReference>
<dbReference type="GO" id="GO:0010971">
    <property type="term" value="P:positive regulation of G2/M transition of mitotic cell cycle"/>
    <property type="evidence" value="ECO:0007669"/>
    <property type="project" value="TreeGrafter"/>
</dbReference>